<evidence type="ECO:0000313" key="2">
    <source>
        <dbReference type="EMBL" id="RNA30228.1"/>
    </source>
</evidence>
<comment type="caution">
    <text evidence="2">The sequence shown here is derived from an EMBL/GenBank/DDBJ whole genome shotgun (WGS) entry which is preliminary data.</text>
</comment>
<protein>
    <submittedName>
        <fullName evidence="2">Phospholipase D2 isoform X1</fullName>
    </submittedName>
</protein>
<evidence type="ECO:0000313" key="3">
    <source>
        <dbReference type="Proteomes" id="UP000276133"/>
    </source>
</evidence>
<reference evidence="2 3" key="1">
    <citation type="journal article" date="2018" name="Sci. Rep.">
        <title>Genomic signatures of local adaptation to the degree of environmental predictability in rotifers.</title>
        <authorList>
            <person name="Franch-Gras L."/>
            <person name="Hahn C."/>
            <person name="Garcia-Roger E.M."/>
            <person name="Carmona M.J."/>
            <person name="Serra M."/>
            <person name="Gomez A."/>
        </authorList>
    </citation>
    <scope>NUCLEOTIDE SEQUENCE [LARGE SCALE GENOMIC DNA]</scope>
    <source>
        <strain evidence="2">HYR1</strain>
    </source>
</reference>
<feature type="region of interest" description="Disordered" evidence="1">
    <location>
        <begin position="29"/>
        <end position="60"/>
    </location>
</feature>
<dbReference type="AlphaFoldDB" id="A0A3M7S3Q2"/>
<proteinExistence type="predicted"/>
<accession>A0A3M7S3Q2</accession>
<dbReference type="STRING" id="10195.A0A3M7S3Q2"/>
<dbReference type="Gene3D" id="3.30.870.10">
    <property type="entry name" value="Endonuclease Chain A"/>
    <property type="match status" value="1"/>
</dbReference>
<dbReference type="Proteomes" id="UP000276133">
    <property type="component" value="Unassembled WGS sequence"/>
</dbReference>
<keyword evidence="3" id="KW-1185">Reference proteome</keyword>
<evidence type="ECO:0000256" key="1">
    <source>
        <dbReference type="SAM" id="MobiDB-lite"/>
    </source>
</evidence>
<name>A0A3M7S3Q2_BRAPC</name>
<organism evidence="2 3">
    <name type="scientific">Brachionus plicatilis</name>
    <name type="common">Marine rotifer</name>
    <name type="synonym">Brachionus muelleri</name>
    <dbReference type="NCBI Taxonomy" id="10195"/>
    <lineage>
        <taxon>Eukaryota</taxon>
        <taxon>Metazoa</taxon>
        <taxon>Spiralia</taxon>
        <taxon>Gnathifera</taxon>
        <taxon>Rotifera</taxon>
        <taxon>Eurotatoria</taxon>
        <taxon>Monogononta</taxon>
        <taxon>Pseudotrocha</taxon>
        <taxon>Ploima</taxon>
        <taxon>Brachionidae</taxon>
        <taxon>Brachionus</taxon>
    </lineage>
</organism>
<dbReference type="EMBL" id="REGN01002110">
    <property type="protein sequence ID" value="RNA30228.1"/>
    <property type="molecule type" value="Genomic_DNA"/>
</dbReference>
<sequence>MAESVPDRHYTHTRKHLWREFKRTVNKRKKQFNTFSPRPQKSDDSDHITEEEEDDANKLKSVLEEIVEPPVISNDGHYWSGKDYSNHYKSSIKNVPEFWLDQLDRTETPRMPWRDQALVVIGESARDLARHFIQRWNQCKVNIFLFF</sequence>
<dbReference type="OrthoDB" id="14911at2759"/>
<dbReference type="SUPFAM" id="SSF56024">
    <property type="entry name" value="Phospholipase D/nuclease"/>
    <property type="match status" value="1"/>
</dbReference>
<gene>
    <name evidence="2" type="ORF">BpHYR1_039052</name>
</gene>